<gene>
    <name evidence="1" type="ORF">BT62DRAFT_1000369</name>
</gene>
<reference evidence="1" key="1">
    <citation type="submission" date="2020-11" db="EMBL/GenBank/DDBJ databases">
        <title>Adaptations for nitrogen fixation in a non-lichenized fungal sporocarp promotes dispersal by wood-feeding termites.</title>
        <authorList>
            <consortium name="DOE Joint Genome Institute"/>
            <person name="Koch R.A."/>
            <person name="Yoon G."/>
            <person name="Arayal U."/>
            <person name="Lail K."/>
            <person name="Amirebrahimi M."/>
            <person name="Labutti K."/>
            <person name="Lipzen A."/>
            <person name="Riley R."/>
            <person name="Barry K."/>
            <person name="Henrissat B."/>
            <person name="Grigoriev I.V."/>
            <person name="Herr J.R."/>
            <person name="Aime M.C."/>
        </authorList>
    </citation>
    <scope>NUCLEOTIDE SEQUENCE</scope>
    <source>
        <strain evidence="1">MCA 3950</strain>
    </source>
</reference>
<accession>A0A9P7W4G9</accession>
<dbReference type="AlphaFoldDB" id="A0A9P7W4G9"/>
<comment type="caution">
    <text evidence="1">The sequence shown here is derived from an EMBL/GenBank/DDBJ whole genome shotgun (WGS) entry which is preliminary data.</text>
</comment>
<organism evidence="1 2">
    <name type="scientific">Guyanagaster necrorhizus</name>
    <dbReference type="NCBI Taxonomy" id="856835"/>
    <lineage>
        <taxon>Eukaryota</taxon>
        <taxon>Fungi</taxon>
        <taxon>Dikarya</taxon>
        <taxon>Basidiomycota</taxon>
        <taxon>Agaricomycotina</taxon>
        <taxon>Agaricomycetes</taxon>
        <taxon>Agaricomycetidae</taxon>
        <taxon>Agaricales</taxon>
        <taxon>Marasmiineae</taxon>
        <taxon>Physalacriaceae</taxon>
        <taxon>Guyanagaster</taxon>
    </lineage>
</organism>
<dbReference type="RefSeq" id="XP_043044636.1">
    <property type="nucleotide sequence ID" value="XM_043176642.1"/>
</dbReference>
<dbReference type="OrthoDB" id="823504at2759"/>
<proteinExistence type="predicted"/>
<sequence length="105" mass="11199">MLVTCRPSDSLSMHWDFHGEVASTLVCKASGTPVAPLTPAESTTGTEYVARSADGSDYNILFLTMGKAGTPYTRTVPGLRAISSTSLPDADHAFDTSCFRYFIAS</sequence>
<keyword evidence="2" id="KW-1185">Reference proteome</keyword>
<dbReference type="GeneID" id="66098929"/>
<evidence type="ECO:0000313" key="2">
    <source>
        <dbReference type="Proteomes" id="UP000812287"/>
    </source>
</evidence>
<dbReference type="Proteomes" id="UP000812287">
    <property type="component" value="Unassembled WGS sequence"/>
</dbReference>
<name>A0A9P7W4G9_9AGAR</name>
<evidence type="ECO:0000313" key="1">
    <source>
        <dbReference type="EMBL" id="KAG7451136.1"/>
    </source>
</evidence>
<dbReference type="EMBL" id="MU250525">
    <property type="protein sequence ID" value="KAG7451136.1"/>
    <property type="molecule type" value="Genomic_DNA"/>
</dbReference>
<protein>
    <submittedName>
        <fullName evidence="1">Uncharacterized protein</fullName>
    </submittedName>
</protein>